<evidence type="ECO:0000313" key="11">
    <source>
        <dbReference type="EnsemblMetazoa" id="MDOA010371-PA"/>
    </source>
</evidence>
<evidence type="ECO:0000259" key="10">
    <source>
        <dbReference type="PROSITE" id="PS50157"/>
    </source>
</evidence>
<dbReference type="RefSeq" id="XP_005179981.1">
    <property type="nucleotide sequence ID" value="XM_005179924.3"/>
</dbReference>
<keyword evidence="7" id="KW-0539">Nucleus</keyword>
<evidence type="ECO:0000256" key="6">
    <source>
        <dbReference type="ARBA" id="ARBA00023163"/>
    </source>
</evidence>
<evidence type="ECO:0000256" key="8">
    <source>
        <dbReference type="PROSITE-ProRule" id="PRU00042"/>
    </source>
</evidence>
<evidence type="ECO:0000256" key="3">
    <source>
        <dbReference type="ARBA" id="ARBA00022771"/>
    </source>
</evidence>
<dbReference type="PANTHER" id="PTHR46179:SF13">
    <property type="entry name" value="C2H2-TYPE DOMAIN-CONTAINING PROTEIN"/>
    <property type="match status" value="1"/>
</dbReference>
<dbReference type="Gene3D" id="3.40.1800.20">
    <property type="match status" value="1"/>
</dbReference>
<keyword evidence="6" id="KW-0804">Transcription</keyword>
<evidence type="ECO:0000256" key="5">
    <source>
        <dbReference type="ARBA" id="ARBA00023015"/>
    </source>
</evidence>
<dbReference type="PROSITE" id="PS00028">
    <property type="entry name" value="ZINC_FINGER_C2H2_1"/>
    <property type="match status" value="2"/>
</dbReference>
<evidence type="ECO:0000256" key="2">
    <source>
        <dbReference type="ARBA" id="ARBA00022723"/>
    </source>
</evidence>
<dbReference type="VEuPathDB" id="VectorBase:MDOA010371"/>
<sequence>MTKEFICRLCGNDYSDEFFEIYDDDGNPNEGYRITANFFNSRFLDLQNGNHLKSLCSDCWNHIYEFHKFQGFVFQMETNVMAKLQEIKETTNNRNEEDFSDASKLTEHSTESKTNGPEKCIVKLENKIPCEFESYEISDDSEEEEHAEQQMKQSLHSGRLFEDDYDISYSELEELDTQLNSESETDKTHESTPANAENTKSPENNRLGNNDDNDVDYNPRREFTKRRRRKRIRMDNFATLPQDNSYRSQQNPIFLKFVESNQRTAKDADDLIAQWLPTLQCVECENKYTSFTLLKDHFQEAHRNKRFYVVCCQRNFIYRCYLAEHVCLHFDPYVFRCKKCGRVFTNRANLCAHKANQCVPLEPTRERKTYKELDDNIAKWKPKLECVVCKESYDTFTILKQHFELKHPNDKFYTVCCRNRFSTRYRMEEHIQTHLKRQD</sequence>
<dbReference type="VEuPathDB" id="VectorBase:MDOMA2_000891"/>
<keyword evidence="12" id="KW-1185">Reference proteome</keyword>
<evidence type="ECO:0000256" key="1">
    <source>
        <dbReference type="ARBA" id="ARBA00004123"/>
    </source>
</evidence>
<keyword evidence="5" id="KW-0805">Transcription regulation</keyword>
<dbReference type="OrthoDB" id="6077919at2759"/>
<dbReference type="GeneID" id="101891521"/>
<dbReference type="PROSITE" id="PS50157">
    <property type="entry name" value="ZINC_FINGER_C2H2_2"/>
    <property type="match status" value="2"/>
</dbReference>
<keyword evidence="3 8" id="KW-0863">Zinc-finger</keyword>
<protein>
    <submittedName>
        <fullName evidence="13">Transcription factor grauzone</fullName>
    </submittedName>
</protein>
<feature type="region of interest" description="Disordered" evidence="9">
    <location>
        <begin position="137"/>
        <end position="159"/>
    </location>
</feature>
<feature type="domain" description="C2H2-type" evidence="10">
    <location>
        <begin position="335"/>
        <end position="354"/>
    </location>
</feature>
<evidence type="ECO:0000256" key="7">
    <source>
        <dbReference type="ARBA" id="ARBA00023242"/>
    </source>
</evidence>
<dbReference type="EnsemblMetazoa" id="MDOA010371-RA">
    <property type="protein sequence ID" value="MDOA010371-PA"/>
    <property type="gene ID" value="MDOA010371"/>
</dbReference>
<dbReference type="InterPro" id="IPR012934">
    <property type="entry name" value="Znf_AD"/>
</dbReference>
<dbReference type="SMART" id="SM00868">
    <property type="entry name" value="zf-AD"/>
    <property type="match status" value="1"/>
</dbReference>
<organism evidence="11">
    <name type="scientific">Musca domestica</name>
    <name type="common">House fly</name>
    <dbReference type="NCBI Taxonomy" id="7370"/>
    <lineage>
        <taxon>Eukaryota</taxon>
        <taxon>Metazoa</taxon>
        <taxon>Ecdysozoa</taxon>
        <taxon>Arthropoda</taxon>
        <taxon>Hexapoda</taxon>
        <taxon>Insecta</taxon>
        <taxon>Pterygota</taxon>
        <taxon>Neoptera</taxon>
        <taxon>Endopterygota</taxon>
        <taxon>Diptera</taxon>
        <taxon>Brachycera</taxon>
        <taxon>Muscomorpha</taxon>
        <taxon>Muscoidea</taxon>
        <taxon>Muscidae</taxon>
        <taxon>Musca</taxon>
    </lineage>
</organism>
<dbReference type="PANTHER" id="PTHR46179">
    <property type="entry name" value="ZINC FINGER PROTEIN"/>
    <property type="match status" value="1"/>
</dbReference>
<comment type="subcellular location">
    <subcellularLocation>
        <location evidence="1">Nucleus</location>
    </subcellularLocation>
</comment>
<dbReference type="InterPro" id="IPR013087">
    <property type="entry name" value="Znf_C2H2_type"/>
</dbReference>
<dbReference type="SUPFAM" id="SSF57667">
    <property type="entry name" value="beta-beta-alpha zinc fingers"/>
    <property type="match status" value="1"/>
</dbReference>
<evidence type="ECO:0000313" key="12">
    <source>
        <dbReference type="Proteomes" id="UP001652621"/>
    </source>
</evidence>
<dbReference type="InterPro" id="IPR051061">
    <property type="entry name" value="Zinc_finger_trans_reg"/>
</dbReference>
<proteinExistence type="predicted"/>
<feature type="compositionally biased region" description="Polar residues" evidence="9">
    <location>
        <begin position="191"/>
        <end position="210"/>
    </location>
</feature>
<feature type="domain" description="C2H2-type" evidence="10">
    <location>
        <begin position="279"/>
        <end position="307"/>
    </location>
</feature>
<name>A0A1I8N0T5_MUSDO</name>
<dbReference type="eggNOG" id="KOG1721">
    <property type="taxonomic scope" value="Eukaryota"/>
</dbReference>
<dbReference type="GO" id="GO:0005634">
    <property type="term" value="C:nucleus"/>
    <property type="evidence" value="ECO:0007669"/>
    <property type="project" value="UniProtKB-SubCell"/>
</dbReference>
<evidence type="ECO:0000313" key="13">
    <source>
        <dbReference type="RefSeq" id="XP_005179981.1"/>
    </source>
</evidence>
<evidence type="ECO:0000256" key="9">
    <source>
        <dbReference type="SAM" id="MobiDB-lite"/>
    </source>
</evidence>
<reference evidence="13" key="2">
    <citation type="submission" date="2025-04" db="UniProtKB">
        <authorList>
            <consortium name="RefSeq"/>
        </authorList>
    </citation>
    <scope>IDENTIFICATION</scope>
    <source>
        <strain evidence="13">Aabys</strain>
    </source>
</reference>
<dbReference type="Gene3D" id="3.30.160.60">
    <property type="entry name" value="Classic Zinc Finger"/>
    <property type="match status" value="2"/>
</dbReference>
<dbReference type="GO" id="GO:0006357">
    <property type="term" value="P:regulation of transcription by RNA polymerase II"/>
    <property type="evidence" value="ECO:0007669"/>
    <property type="project" value="TreeGrafter"/>
</dbReference>
<gene>
    <name evidence="11" type="primary">101891521</name>
    <name evidence="13" type="synonym">LOC101891521</name>
</gene>
<dbReference type="KEGG" id="mde:101891521"/>
<dbReference type="AlphaFoldDB" id="A0A1I8N0T5"/>
<dbReference type="InterPro" id="IPR036236">
    <property type="entry name" value="Znf_C2H2_sf"/>
</dbReference>
<dbReference type="SMART" id="SM00355">
    <property type="entry name" value="ZnF_C2H2"/>
    <property type="match status" value="4"/>
</dbReference>
<feature type="region of interest" description="Disordered" evidence="9">
    <location>
        <begin position="91"/>
        <end position="117"/>
    </location>
</feature>
<keyword evidence="4" id="KW-0862">Zinc</keyword>
<dbReference type="Proteomes" id="UP001652621">
    <property type="component" value="Unplaced"/>
</dbReference>
<dbReference type="GO" id="GO:0008270">
    <property type="term" value="F:zinc ion binding"/>
    <property type="evidence" value="ECO:0007669"/>
    <property type="project" value="UniProtKB-KW"/>
</dbReference>
<accession>A0A1I8N0T5</accession>
<keyword evidence="2" id="KW-0479">Metal-binding</keyword>
<feature type="compositionally biased region" description="Acidic residues" evidence="9">
    <location>
        <begin position="137"/>
        <end position="146"/>
    </location>
</feature>
<feature type="region of interest" description="Disordered" evidence="9">
    <location>
        <begin position="176"/>
        <end position="221"/>
    </location>
</feature>
<evidence type="ECO:0000256" key="4">
    <source>
        <dbReference type="ARBA" id="ARBA00022833"/>
    </source>
</evidence>
<reference evidence="11" key="1">
    <citation type="submission" date="2020-05" db="UniProtKB">
        <authorList>
            <consortium name="EnsemblMetazoa"/>
        </authorList>
    </citation>
    <scope>IDENTIFICATION</scope>
    <source>
        <strain evidence="11">Aabys</strain>
    </source>
</reference>